<dbReference type="AlphaFoldDB" id="A0A2G2YXW9"/>
<sequence>MAILSAKKLIKMARGWQKFAAMQRRKISFTRNGSDADGCSTSSSAIVEKGHFVVYRIDQIRYAFPLTYLENEKAVAVDLHKALLLSIPSCFCSTSSWQQESQNQQLLAYGVSCFVNDISN</sequence>
<evidence type="ECO:0000256" key="1">
    <source>
        <dbReference type="ARBA" id="ARBA00006974"/>
    </source>
</evidence>
<dbReference type="PANTHER" id="PTHR31175:SF53">
    <property type="entry name" value="AUXIN-RESPONSIVE PROTEIN SAUR68-LIKE"/>
    <property type="match status" value="1"/>
</dbReference>
<evidence type="ECO:0000313" key="2">
    <source>
        <dbReference type="EMBL" id="PHT74608.1"/>
    </source>
</evidence>
<organism evidence="2 3">
    <name type="scientific">Capsicum annuum</name>
    <name type="common">Capsicum pepper</name>
    <dbReference type="NCBI Taxonomy" id="4072"/>
    <lineage>
        <taxon>Eukaryota</taxon>
        <taxon>Viridiplantae</taxon>
        <taxon>Streptophyta</taxon>
        <taxon>Embryophyta</taxon>
        <taxon>Tracheophyta</taxon>
        <taxon>Spermatophyta</taxon>
        <taxon>Magnoliopsida</taxon>
        <taxon>eudicotyledons</taxon>
        <taxon>Gunneridae</taxon>
        <taxon>Pentapetalae</taxon>
        <taxon>asterids</taxon>
        <taxon>lamiids</taxon>
        <taxon>Solanales</taxon>
        <taxon>Solanaceae</taxon>
        <taxon>Solanoideae</taxon>
        <taxon>Capsiceae</taxon>
        <taxon>Capsicum</taxon>
    </lineage>
</organism>
<comment type="caution">
    <text evidence="2">The sequence shown here is derived from an EMBL/GenBank/DDBJ whole genome shotgun (WGS) entry which is preliminary data.</text>
</comment>
<dbReference type="Gramene" id="PHT74608">
    <property type="protein sequence ID" value="PHT74608"/>
    <property type="gene ID" value="T459_21885"/>
</dbReference>
<keyword evidence="3" id="KW-1185">Reference proteome</keyword>
<dbReference type="PANTHER" id="PTHR31175">
    <property type="entry name" value="AUXIN-RESPONSIVE FAMILY PROTEIN"/>
    <property type="match status" value="1"/>
</dbReference>
<reference evidence="2 3" key="1">
    <citation type="journal article" date="2014" name="Nat. Genet.">
        <title>Genome sequence of the hot pepper provides insights into the evolution of pungency in Capsicum species.</title>
        <authorList>
            <person name="Kim S."/>
            <person name="Park M."/>
            <person name="Yeom S.I."/>
            <person name="Kim Y.M."/>
            <person name="Lee J.M."/>
            <person name="Lee H.A."/>
            <person name="Seo E."/>
            <person name="Choi J."/>
            <person name="Cheong K."/>
            <person name="Kim K.T."/>
            <person name="Jung K."/>
            <person name="Lee G.W."/>
            <person name="Oh S.K."/>
            <person name="Bae C."/>
            <person name="Kim S.B."/>
            <person name="Lee H.Y."/>
            <person name="Kim S.Y."/>
            <person name="Kim M.S."/>
            <person name="Kang B.C."/>
            <person name="Jo Y.D."/>
            <person name="Yang H.B."/>
            <person name="Jeong H.J."/>
            <person name="Kang W.H."/>
            <person name="Kwon J.K."/>
            <person name="Shin C."/>
            <person name="Lim J.Y."/>
            <person name="Park J.H."/>
            <person name="Huh J.H."/>
            <person name="Kim J.S."/>
            <person name="Kim B.D."/>
            <person name="Cohen O."/>
            <person name="Paran I."/>
            <person name="Suh M.C."/>
            <person name="Lee S.B."/>
            <person name="Kim Y.K."/>
            <person name="Shin Y."/>
            <person name="Noh S.J."/>
            <person name="Park J."/>
            <person name="Seo Y.S."/>
            <person name="Kwon S.Y."/>
            <person name="Kim H.A."/>
            <person name="Park J.M."/>
            <person name="Kim H.J."/>
            <person name="Choi S.B."/>
            <person name="Bosland P.W."/>
            <person name="Reeves G."/>
            <person name="Jo S.H."/>
            <person name="Lee B.W."/>
            <person name="Cho H.T."/>
            <person name="Choi H.S."/>
            <person name="Lee M.S."/>
            <person name="Yu Y."/>
            <person name="Do Choi Y."/>
            <person name="Park B.S."/>
            <person name="van Deynze A."/>
            <person name="Ashrafi H."/>
            <person name="Hill T."/>
            <person name="Kim W.T."/>
            <person name="Pai H.S."/>
            <person name="Ahn H.K."/>
            <person name="Yeam I."/>
            <person name="Giovannoni J.J."/>
            <person name="Rose J.K."/>
            <person name="Sorensen I."/>
            <person name="Lee S.J."/>
            <person name="Kim R.W."/>
            <person name="Choi I.Y."/>
            <person name="Choi B.S."/>
            <person name="Lim J.S."/>
            <person name="Lee Y.H."/>
            <person name="Choi D."/>
        </authorList>
    </citation>
    <scope>NUCLEOTIDE SEQUENCE [LARGE SCALE GENOMIC DNA]</scope>
    <source>
        <strain evidence="3">cv. CM334</strain>
    </source>
</reference>
<dbReference type="Proteomes" id="UP000222542">
    <property type="component" value="Unassembled WGS sequence"/>
</dbReference>
<protein>
    <submittedName>
        <fullName evidence="2">Auxin-responsive protein SAUR68</fullName>
    </submittedName>
</protein>
<proteinExistence type="inferred from homology"/>
<dbReference type="GO" id="GO:0009733">
    <property type="term" value="P:response to auxin"/>
    <property type="evidence" value="ECO:0007669"/>
    <property type="project" value="InterPro"/>
</dbReference>
<evidence type="ECO:0000313" key="3">
    <source>
        <dbReference type="Proteomes" id="UP000222542"/>
    </source>
</evidence>
<dbReference type="EMBL" id="AYRZ02000008">
    <property type="protein sequence ID" value="PHT74608.1"/>
    <property type="molecule type" value="Genomic_DNA"/>
</dbReference>
<name>A0A2G2YXW9_CAPAN</name>
<gene>
    <name evidence="2" type="ORF">T459_21885</name>
</gene>
<reference evidence="2 3" key="2">
    <citation type="journal article" date="2017" name="Genome Biol.">
        <title>New reference genome sequences of hot pepper reveal the massive evolution of plant disease-resistance genes by retroduplication.</title>
        <authorList>
            <person name="Kim S."/>
            <person name="Park J."/>
            <person name="Yeom S.I."/>
            <person name="Kim Y.M."/>
            <person name="Seo E."/>
            <person name="Kim K.T."/>
            <person name="Kim M.S."/>
            <person name="Lee J.M."/>
            <person name="Cheong K."/>
            <person name="Shin H.S."/>
            <person name="Kim S.B."/>
            <person name="Han K."/>
            <person name="Lee J."/>
            <person name="Park M."/>
            <person name="Lee H.A."/>
            <person name="Lee H.Y."/>
            <person name="Lee Y."/>
            <person name="Oh S."/>
            <person name="Lee J.H."/>
            <person name="Choi E."/>
            <person name="Choi E."/>
            <person name="Lee S.E."/>
            <person name="Jeon J."/>
            <person name="Kim H."/>
            <person name="Choi G."/>
            <person name="Song H."/>
            <person name="Lee J."/>
            <person name="Lee S.C."/>
            <person name="Kwon J.K."/>
            <person name="Lee H.Y."/>
            <person name="Koo N."/>
            <person name="Hong Y."/>
            <person name="Kim R.W."/>
            <person name="Kang W.H."/>
            <person name="Huh J.H."/>
            <person name="Kang B.C."/>
            <person name="Yang T.J."/>
            <person name="Lee Y.H."/>
            <person name="Bennetzen J.L."/>
            <person name="Choi D."/>
        </authorList>
    </citation>
    <scope>NUCLEOTIDE SEQUENCE [LARGE SCALE GENOMIC DNA]</scope>
    <source>
        <strain evidence="3">cv. CM334</strain>
    </source>
</reference>
<dbReference type="InterPro" id="IPR003676">
    <property type="entry name" value="SAUR_fam"/>
</dbReference>
<dbReference type="STRING" id="4072.A0A2G2YXW9"/>
<dbReference type="Pfam" id="PF02519">
    <property type="entry name" value="Auxin_inducible"/>
    <property type="match status" value="1"/>
</dbReference>
<accession>A0A2G2YXW9</accession>
<comment type="similarity">
    <text evidence="1">Belongs to the ARG7 family.</text>
</comment>